<keyword evidence="2" id="KW-0812">Transmembrane</keyword>
<organism evidence="3 4">
    <name type="scientific">Rhizodiscina lignyota</name>
    <dbReference type="NCBI Taxonomy" id="1504668"/>
    <lineage>
        <taxon>Eukaryota</taxon>
        <taxon>Fungi</taxon>
        <taxon>Dikarya</taxon>
        <taxon>Ascomycota</taxon>
        <taxon>Pezizomycotina</taxon>
        <taxon>Dothideomycetes</taxon>
        <taxon>Pleosporomycetidae</taxon>
        <taxon>Aulographales</taxon>
        <taxon>Rhizodiscinaceae</taxon>
        <taxon>Rhizodiscina</taxon>
    </lineage>
</organism>
<evidence type="ECO:0000256" key="1">
    <source>
        <dbReference type="SAM" id="MobiDB-lite"/>
    </source>
</evidence>
<accession>A0A9P4ME68</accession>
<feature type="region of interest" description="Disordered" evidence="1">
    <location>
        <begin position="1"/>
        <end position="84"/>
    </location>
</feature>
<feature type="transmembrane region" description="Helical" evidence="2">
    <location>
        <begin position="88"/>
        <end position="109"/>
    </location>
</feature>
<comment type="caution">
    <text evidence="3">The sequence shown here is derived from an EMBL/GenBank/DDBJ whole genome shotgun (WGS) entry which is preliminary data.</text>
</comment>
<dbReference type="OrthoDB" id="3883941at2759"/>
<sequence length="270" mass="30737">MSSLTAPRPILRTPLRLPRRQHHIHNSRHQIRLNSQTTSSSKPPHSAPTPSSAELEEHPLLRRARLHPEDFQPTRRPPKEPPKSFHPAFTGAVAGAVASLAVCLGWYYYFGAARVMKSAGEGHRVLRERRGIVDGARSRSAVADGEREAEAKVKWLRSAARNYGQYMPSTAGWIDVAFDEVDDLRARSGKEREEVNVLVRRCYDDMEGFGKKSLGKESAKEAWDVLAVMMKGVHDIVEREKLREQQQDQEKKDDGEEERVKKGRWWMVVK</sequence>
<feature type="compositionally biased region" description="Polar residues" evidence="1">
    <location>
        <begin position="32"/>
        <end position="52"/>
    </location>
</feature>
<evidence type="ECO:0000313" key="4">
    <source>
        <dbReference type="Proteomes" id="UP000799772"/>
    </source>
</evidence>
<keyword evidence="4" id="KW-1185">Reference proteome</keyword>
<feature type="compositionally biased region" description="Basic and acidic residues" evidence="1">
    <location>
        <begin position="240"/>
        <end position="260"/>
    </location>
</feature>
<evidence type="ECO:0000313" key="3">
    <source>
        <dbReference type="EMBL" id="KAF2102309.1"/>
    </source>
</evidence>
<feature type="compositionally biased region" description="Basic residues" evidence="1">
    <location>
        <begin position="17"/>
        <end position="31"/>
    </location>
</feature>
<feature type="region of interest" description="Disordered" evidence="1">
    <location>
        <begin position="240"/>
        <end position="270"/>
    </location>
</feature>
<evidence type="ECO:0000256" key="2">
    <source>
        <dbReference type="SAM" id="Phobius"/>
    </source>
</evidence>
<name>A0A9P4ME68_9PEZI</name>
<feature type="compositionally biased region" description="Low complexity" evidence="1">
    <location>
        <begin position="1"/>
        <end position="16"/>
    </location>
</feature>
<protein>
    <submittedName>
        <fullName evidence="3">Uncharacterized protein</fullName>
    </submittedName>
</protein>
<feature type="compositionally biased region" description="Basic and acidic residues" evidence="1">
    <location>
        <begin position="55"/>
        <end position="83"/>
    </location>
</feature>
<proteinExistence type="predicted"/>
<dbReference type="AlphaFoldDB" id="A0A9P4ME68"/>
<dbReference type="EMBL" id="ML978123">
    <property type="protein sequence ID" value="KAF2102309.1"/>
    <property type="molecule type" value="Genomic_DNA"/>
</dbReference>
<dbReference type="Proteomes" id="UP000799772">
    <property type="component" value="Unassembled WGS sequence"/>
</dbReference>
<keyword evidence="2" id="KW-1133">Transmembrane helix</keyword>
<gene>
    <name evidence="3" type="ORF">NA57DRAFT_73739</name>
</gene>
<reference evidence="3" key="1">
    <citation type="journal article" date="2020" name="Stud. Mycol.">
        <title>101 Dothideomycetes genomes: a test case for predicting lifestyles and emergence of pathogens.</title>
        <authorList>
            <person name="Haridas S."/>
            <person name="Albert R."/>
            <person name="Binder M."/>
            <person name="Bloem J."/>
            <person name="Labutti K."/>
            <person name="Salamov A."/>
            <person name="Andreopoulos B."/>
            <person name="Baker S."/>
            <person name="Barry K."/>
            <person name="Bills G."/>
            <person name="Bluhm B."/>
            <person name="Cannon C."/>
            <person name="Castanera R."/>
            <person name="Culley D."/>
            <person name="Daum C."/>
            <person name="Ezra D."/>
            <person name="Gonzalez J."/>
            <person name="Henrissat B."/>
            <person name="Kuo A."/>
            <person name="Liang C."/>
            <person name="Lipzen A."/>
            <person name="Lutzoni F."/>
            <person name="Magnuson J."/>
            <person name="Mondo S."/>
            <person name="Nolan M."/>
            <person name="Ohm R."/>
            <person name="Pangilinan J."/>
            <person name="Park H.-J."/>
            <person name="Ramirez L."/>
            <person name="Alfaro M."/>
            <person name="Sun H."/>
            <person name="Tritt A."/>
            <person name="Yoshinaga Y."/>
            <person name="Zwiers L.-H."/>
            <person name="Turgeon B."/>
            <person name="Goodwin S."/>
            <person name="Spatafora J."/>
            <person name="Crous P."/>
            <person name="Grigoriev I."/>
        </authorList>
    </citation>
    <scope>NUCLEOTIDE SEQUENCE</scope>
    <source>
        <strain evidence="3">CBS 133067</strain>
    </source>
</reference>
<keyword evidence="2" id="KW-0472">Membrane</keyword>